<dbReference type="OrthoDB" id="2520612at2759"/>
<evidence type="ECO:0000313" key="2">
    <source>
        <dbReference type="Proteomes" id="UP000777482"/>
    </source>
</evidence>
<protein>
    <submittedName>
        <fullName evidence="1">Uncharacterized protein</fullName>
    </submittedName>
</protein>
<dbReference type="Gene3D" id="3.90.180.10">
    <property type="entry name" value="Medium-chain alcohol dehydrogenases, catalytic domain"/>
    <property type="match status" value="1"/>
</dbReference>
<name>A0A9P6W079_RHOMI</name>
<evidence type="ECO:0000313" key="1">
    <source>
        <dbReference type="EMBL" id="KAG0658596.1"/>
    </source>
</evidence>
<sequence length="393" mass="42688">MTGTTSHLEPPTHFQAAVFQAPGAPLELAQVEYRKPGHGKLAVKVEAAVLSDLDAVSELGLLRPGAREGGGAGGLSGGPISSLVRRISRLGLGRGASSADDKDKTNGNEVEDFHKWKVGERVIVSSTHQGCAEYATAHADSACPVPTHMPLFESVVTATFGAKILLAQQQYDHHCHHLAEDDARLLVERNEREGFKDGKGAVAVYGQGGYAALAYHSLRHEMKDRLLLVSTSDSHSHEDYNAPKEDFVRGHLGSGLVEKFGPHGGIKHLICVELPRRENGFEYLLDLMRHGGQITLLTIDRESMLIIPPAQIVARSLTIRGAPDLHSSDLVHALKMCHRFDLHRHVSIAKFPFSEQGVRAAWDRVKNSSDCWNAQVVYFDSGTEMASAPLATS</sequence>
<gene>
    <name evidence="1" type="ORF">C6P46_005716</name>
</gene>
<dbReference type="AlphaFoldDB" id="A0A9P6W079"/>
<accession>A0A9P6W079</accession>
<proteinExistence type="predicted"/>
<dbReference type="InterPro" id="IPR011032">
    <property type="entry name" value="GroES-like_sf"/>
</dbReference>
<dbReference type="Proteomes" id="UP000777482">
    <property type="component" value="Unassembled WGS sequence"/>
</dbReference>
<keyword evidence="2" id="KW-1185">Reference proteome</keyword>
<reference evidence="1 2" key="1">
    <citation type="submission" date="2020-11" db="EMBL/GenBank/DDBJ databases">
        <title>Kefir isolates.</title>
        <authorList>
            <person name="Marcisauskas S."/>
            <person name="Kim Y."/>
            <person name="Blasche S."/>
        </authorList>
    </citation>
    <scope>NUCLEOTIDE SEQUENCE [LARGE SCALE GENOMIC DNA]</scope>
    <source>
        <strain evidence="1 2">KR</strain>
    </source>
</reference>
<dbReference type="EMBL" id="PUHQ01000064">
    <property type="protein sequence ID" value="KAG0658596.1"/>
    <property type="molecule type" value="Genomic_DNA"/>
</dbReference>
<dbReference type="SUPFAM" id="SSF50129">
    <property type="entry name" value="GroES-like"/>
    <property type="match status" value="1"/>
</dbReference>
<comment type="caution">
    <text evidence="1">The sequence shown here is derived from an EMBL/GenBank/DDBJ whole genome shotgun (WGS) entry which is preliminary data.</text>
</comment>
<organism evidence="1 2">
    <name type="scientific">Rhodotorula mucilaginosa</name>
    <name type="common">Yeast</name>
    <name type="synonym">Rhodotorula rubra</name>
    <dbReference type="NCBI Taxonomy" id="5537"/>
    <lineage>
        <taxon>Eukaryota</taxon>
        <taxon>Fungi</taxon>
        <taxon>Dikarya</taxon>
        <taxon>Basidiomycota</taxon>
        <taxon>Pucciniomycotina</taxon>
        <taxon>Microbotryomycetes</taxon>
        <taxon>Sporidiobolales</taxon>
        <taxon>Sporidiobolaceae</taxon>
        <taxon>Rhodotorula</taxon>
    </lineage>
</organism>